<dbReference type="PANTHER" id="PTHR10302">
    <property type="entry name" value="SINGLE-STRANDED DNA-BINDING PROTEIN"/>
    <property type="match status" value="1"/>
</dbReference>
<dbReference type="EMBL" id="BAABDI010000027">
    <property type="protein sequence ID" value="GAA3985533.1"/>
    <property type="molecule type" value="Genomic_DNA"/>
</dbReference>
<dbReference type="InterPro" id="IPR011344">
    <property type="entry name" value="ssDNA-bd"/>
</dbReference>
<proteinExistence type="inferred from homology"/>
<dbReference type="InterPro" id="IPR000424">
    <property type="entry name" value="Primosome_PriB/ssb"/>
</dbReference>
<dbReference type="InterPro" id="IPR012340">
    <property type="entry name" value="NA-bd_OB-fold"/>
</dbReference>
<dbReference type="NCBIfam" id="TIGR00621">
    <property type="entry name" value="ssb"/>
    <property type="match status" value="1"/>
</dbReference>
<dbReference type="PANTHER" id="PTHR10302:SF0">
    <property type="entry name" value="SINGLE-STRANDED DNA-BINDING PROTEIN, MITOCHONDRIAL"/>
    <property type="match status" value="1"/>
</dbReference>
<evidence type="ECO:0000313" key="5">
    <source>
        <dbReference type="EMBL" id="GAA3985533.1"/>
    </source>
</evidence>
<dbReference type="CDD" id="cd04496">
    <property type="entry name" value="SSB_OBF"/>
    <property type="match status" value="1"/>
</dbReference>
<feature type="compositionally biased region" description="Low complexity" evidence="4">
    <location>
        <begin position="121"/>
        <end position="136"/>
    </location>
</feature>
<dbReference type="Proteomes" id="UP001501556">
    <property type="component" value="Unassembled WGS sequence"/>
</dbReference>
<dbReference type="HAMAP" id="MF_00984">
    <property type="entry name" value="SSB"/>
    <property type="match status" value="1"/>
</dbReference>
<evidence type="ECO:0000313" key="6">
    <source>
        <dbReference type="Proteomes" id="UP001501556"/>
    </source>
</evidence>
<reference evidence="6" key="1">
    <citation type="journal article" date="2019" name="Int. J. Syst. Evol. Microbiol.">
        <title>The Global Catalogue of Microorganisms (GCM) 10K type strain sequencing project: providing services to taxonomists for standard genome sequencing and annotation.</title>
        <authorList>
            <consortium name="The Broad Institute Genomics Platform"/>
            <consortium name="The Broad Institute Genome Sequencing Center for Infectious Disease"/>
            <person name="Wu L."/>
            <person name="Ma J."/>
        </authorList>
    </citation>
    <scope>NUCLEOTIDE SEQUENCE [LARGE SCALE GENOMIC DNA]</scope>
    <source>
        <strain evidence="6">JCM 17217</strain>
    </source>
</reference>
<feature type="region of interest" description="Disordered" evidence="4">
    <location>
        <begin position="121"/>
        <end position="157"/>
    </location>
</feature>
<accession>A0ABP7QNQ6</accession>
<dbReference type="PROSITE" id="PS50935">
    <property type="entry name" value="SSB"/>
    <property type="match status" value="1"/>
</dbReference>
<evidence type="ECO:0000256" key="1">
    <source>
        <dbReference type="ARBA" id="ARBA00023125"/>
    </source>
</evidence>
<evidence type="ECO:0000256" key="3">
    <source>
        <dbReference type="RuleBase" id="RU000524"/>
    </source>
</evidence>
<comment type="caution">
    <text evidence="5">The sequence shown here is derived from an EMBL/GenBank/DDBJ whole genome shotgun (WGS) entry which is preliminary data.</text>
</comment>
<comment type="caution">
    <text evidence="2">Lacks conserved residue(s) required for the propagation of feature annotation.</text>
</comment>
<sequence length="157" mass="17691">MAFSILYFLTRNNMAGVNKVILVGNLGKDPEVRHLEGGVSVAHFTLATNEYYKDKQGNRVERTEWHNISAWRGLADMADKYLKKGQQVYIEGKLRTRQYQDKDQQTRYITEIIADEISMLGARPQGPGAPAPDASGTAVPEPAHSFRQEPELDQLPF</sequence>
<gene>
    <name evidence="5" type="primary">ssb</name>
    <name evidence="5" type="ORF">GCM10022407_33090</name>
</gene>
<dbReference type="SUPFAM" id="SSF50249">
    <property type="entry name" value="Nucleic acid-binding proteins"/>
    <property type="match status" value="1"/>
</dbReference>
<evidence type="ECO:0000256" key="2">
    <source>
        <dbReference type="HAMAP-Rule" id="MF_00984"/>
    </source>
</evidence>
<keyword evidence="1 2" id="KW-0238">DNA-binding</keyword>
<protein>
    <recommendedName>
        <fullName evidence="2 3">Single-stranded DNA-binding protein</fullName>
        <shortName evidence="2">SSB</shortName>
    </recommendedName>
</protein>
<keyword evidence="6" id="KW-1185">Reference proteome</keyword>
<dbReference type="Gene3D" id="2.40.50.140">
    <property type="entry name" value="Nucleic acid-binding proteins"/>
    <property type="match status" value="1"/>
</dbReference>
<comment type="subunit">
    <text evidence="2">Homotetramer.</text>
</comment>
<organism evidence="5 6">
    <name type="scientific">Hymenobacter antarcticus</name>
    <dbReference type="NCBI Taxonomy" id="486270"/>
    <lineage>
        <taxon>Bacteria</taxon>
        <taxon>Pseudomonadati</taxon>
        <taxon>Bacteroidota</taxon>
        <taxon>Cytophagia</taxon>
        <taxon>Cytophagales</taxon>
        <taxon>Hymenobacteraceae</taxon>
        <taxon>Hymenobacter</taxon>
    </lineage>
</organism>
<dbReference type="GO" id="GO:0003677">
    <property type="term" value="F:DNA binding"/>
    <property type="evidence" value="ECO:0007669"/>
    <property type="project" value="UniProtKB-KW"/>
</dbReference>
<name>A0ABP7QNQ6_9BACT</name>
<dbReference type="Pfam" id="PF00436">
    <property type="entry name" value="SSB"/>
    <property type="match status" value="1"/>
</dbReference>
<evidence type="ECO:0000256" key="4">
    <source>
        <dbReference type="SAM" id="MobiDB-lite"/>
    </source>
</evidence>